<dbReference type="EMBL" id="LRPB01000049">
    <property type="protein sequence ID" value="KYG79262.1"/>
    <property type="molecule type" value="Genomic_DNA"/>
</dbReference>
<comment type="similarity">
    <text evidence="1">Belongs to the argonaute family. Long pAgo subfamily.</text>
</comment>
<gene>
    <name evidence="4" type="ORF">AWW67_12850</name>
</gene>
<dbReference type="InterPro" id="IPR012337">
    <property type="entry name" value="RNaseH-like_sf"/>
</dbReference>
<dbReference type="Proteomes" id="UP000075663">
    <property type="component" value="Unassembled WGS sequence"/>
</dbReference>
<reference evidence="4 5" key="1">
    <citation type="submission" date="2016-01" db="EMBL/GenBank/DDBJ databases">
        <title>Genome sequencing of Roseivirga seohaensis SW-152.</title>
        <authorList>
            <person name="Selvaratnam C."/>
            <person name="Thevarajoo S."/>
            <person name="Goh K.M."/>
            <person name="Ee R."/>
            <person name="Chan K.-G."/>
            <person name="Chong C.S."/>
        </authorList>
    </citation>
    <scope>NUCLEOTIDE SEQUENCE [LARGE SCALE GENOMIC DNA]</scope>
    <source>
        <strain evidence="4 5">SW-152</strain>
    </source>
</reference>
<organism evidence="4 5">
    <name type="scientific">Roseivirga seohaensis</name>
    <dbReference type="NCBI Taxonomy" id="1914963"/>
    <lineage>
        <taxon>Bacteria</taxon>
        <taxon>Pseudomonadati</taxon>
        <taxon>Bacteroidota</taxon>
        <taxon>Cytophagia</taxon>
        <taxon>Cytophagales</taxon>
        <taxon>Roseivirgaceae</taxon>
        <taxon>Roseivirga</taxon>
    </lineage>
</organism>
<dbReference type="InterPro" id="IPR036397">
    <property type="entry name" value="RNaseH_sf"/>
</dbReference>
<protein>
    <recommendedName>
        <fullName evidence="2">Protein argonaute</fullName>
    </recommendedName>
</protein>
<evidence type="ECO:0000313" key="5">
    <source>
        <dbReference type="Proteomes" id="UP000075663"/>
    </source>
</evidence>
<accession>A0A150XKW4</accession>
<evidence type="ECO:0000313" key="4">
    <source>
        <dbReference type="EMBL" id="KYG79262.1"/>
    </source>
</evidence>
<dbReference type="GO" id="GO:0003676">
    <property type="term" value="F:nucleic acid binding"/>
    <property type="evidence" value="ECO:0007669"/>
    <property type="project" value="InterPro"/>
</dbReference>
<dbReference type="SMART" id="SM00950">
    <property type="entry name" value="Piwi"/>
    <property type="match status" value="1"/>
</dbReference>
<dbReference type="RefSeq" id="WP_062303332.1">
    <property type="nucleotide sequence ID" value="NZ_LRPB01000049.1"/>
</dbReference>
<sequence length="809" mass="92601">MIKESNIFPIENLSALSADYRLLEIIGLNSTGDDYDINIQYITKKLSYSLRHPVIVIHREGIPFLIVKDEAEILRAIPNDGLEAKYGDFVYFKDTDQVRFLDFESEDESEKQIILRFLQFDLSGEIRKDPRLWQPRTGDAFYSKEPARNAGSNQVAIFNGFIPRVVALPTGGYGICVDITKKYMAKNPLRAHLSNAEFNNLKRQKRRLVYRYGKNWFEIKPDELSSLDISKYRFKRESGSVTLLDDIRKIYNGTMPPHLAKIPDSASVLVYRNNEKQPKGAVAAMCYATYDTEDREVSRLHRASIIPPFFRRKYSSTVISKYLNKLKHGNVQIQISTTPLSPDLGLFDFPDLQFNNDIVLGCETSSKANLRVEKQKLGMERKKLLLSPKVGFYTNAPFTRQYILVPETIHNSFGNEKYFLKDLAAMVDKMHPTSSGWKPIVVPYDDRNKTNSLDIGLEIISKLGENTTMMLEGYAVVILPSHLERNKKMHDETAALVVSECLNDYNVSASIMHTRILEKCYGHEEVNGESKYYIKRGENKKLERLYQGYLFGVAVNQVLLNNERWPFILATPLHADLVIGIDVKQHIAGFTFVDKYSKNILPAWDKSQNKEKLSSDQVSRILVENITKFAEFSDQPIKTITFHRDGRIFQTEKAGIESAIKLLVETGTLPPDTSYTVVEIPKKSKVPFRLFDVTKTFDIWKEHEDNGKVLNPQMGTYALLNDYEAYVCTTGREYSKKGTSKPLYVKHVSGSMPFKNVLEDIFFLSHLAYTKPDDCSRNPITIKMTDRRINLLGSSYNSQKINLMKSINQ</sequence>
<dbReference type="InterPro" id="IPR003165">
    <property type="entry name" value="Piwi"/>
</dbReference>
<dbReference type="AlphaFoldDB" id="A0A150XKW4"/>
<evidence type="ECO:0000256" key="2">
    <source>
        <dbReference type="ARBA" id="ARBA00035032"/>
    </source>
</evidence>
<dbReference type="SUPFAM" id="SSF53098">
    <property type="entry name" value="Ribonuclease H-like"/>
    <property type="match status" value="1"/>
</dbReference>
<comment type="caution">
    <text evidence="4">The sequence shown here is derived from an EMBL/GenBank/DDBJ whole genome shotgun (WGS) entry which is preliminary data.</text>
</comment>
<dbReference type="STRING" id="1914963.AWW67_12850"/>
<evidence type="ECO:0000259" key="3">
    <source>
        <dbReference type="SMART" id="SM00950"/>
    </source>
</evidence>
<evidence type="ECO:0000256" key="1">
    <source>
        <dbReference type="ARBA" id="ARBA00035012"/>
    </source>
</evidence>
<feature type="domain" description="Piwi" evidence="3">
    <location>
        <begin position="473"/>
        <end position="797"/>
    </location>
</feature>
<name>A0A150XKW4_9BACT</name>
<dbReference type="Gene3D" id="3.30.420.10">
    <property type="entry name" value="Ribonuclease H-like superfamily/Ribonuclease H"/>
    <property type="match status" value="1"/>
</dbReference>
<proteinExistence type="inferred from homology"/>